<comment type="caution">
    <text evidence="7">The sequence shown here is derived from an EMBL/GenBank/DDBJ whole genome shotgun (WGS) entry which is preliminary data.</text>
</comment>
<feature type="transmembrane region" description="Helical" evidence="6">
    <location>
        <begin position="125"/>
        <end position="146"/>
    </location>
</feature>
<feature type="transmembrane region" description="Helical" evidence="6">
    <location>
        <begin position="73"/>
        <end position="93"/>
    </location>
</feature>
<accession>A0A9N8D6H1</accession>
<gene>
    <name evidence="7" type="ORF">SEMRO_12_G009620.1</name>
</gene>
<sequence length="438" mass="47495">MIVLEGAYKGWAAAMCAVMCSGSFGVPIKSETCRRLNIDPLVFQTYKTVMFVLFSFAFSILSGLPIHFSPWGIVSGLFWVPGGTAVIVAINLLGLAVGIAVSNSLIALVSFIWGIFIFGESIHSRSIACLAVFMMILGFTSMSHFASGENGADAKKFGIKDETPSGLREPLLLQNDSMKPTIITLFRRHSSLSDEELSLTDSDDSDSTASSGTRIRNRKCLRQLESSVAVTAAMEMLPPRKDDLPLLQPVVADSCQICPSLLQIHKTSVVICGRELSRFQAGVIVAAIGGTWCGSVMIPMKFCHGDTTGLGYLISFSLGSLVVTTILWILRFLMLSFCQGSFKKGYQSLPSFHLQEMWRPGGLSGLLWSTGNCFSILSVHYLGTGVGYCVIQSSMLIAGIWGIVYFREIKGKGTIFKWFLSAIFSVSGIVLLAYEKGA</sequence>
<feature type="transmembrane region" description="Helical" evidence="6">
    <location>
        <begin position="312"/>
        <end position="337"/>
    </location>
</feature>
<evidence type="ECO:0000256" key="2">
    <source>
        <dbReference type="ARBA" id="ARBA00005731"/>
    </source>
</evidence>
<name>A0A9N8D6H1_9STRA</name>
<dbReference type="PANTHER" id="PTHR16119:SF17">
    <property type="entry name" value="TRANSMEMBRANE PROTEIN 144"/>
    <property type="match status" value="1"/>
</dbReference>
<feature type="transmembrane region" description="Helical" evidence="6">
    <location>
        <begin position="100"/>
        <end position="119"/>
    </location>
</feature>
<keyword evidence="3 6" id="KW-0812">Transmembrane</keyword>
<feature type="transmembrane region" description="Helical" evidence="6">
    <location>
        <begin position="6"/>
        <end position="28"/>
    </location>
</feature>
<dbReference type="OrthoDB" id="426527at2759"/>
<dbReference type="EMBL" id="CAICTM010000012">
    <property type="protein sequence ID" value="CAB9497004.1"/>
    <property type="molecule type" value="Genomic_DNA"/>
</dbReference>
<evidence type="ECO:0000313" key="7">
    <source>
        <dbReference type="EMBL" id="CAB9497004.1"/>
    </source>
</evidence>
<dbReference type="InterPro" id="IPR012435">
    <property type="entry name" value="TMEM144"/>
</dbReference>
<protein>
    <submittedName>
        <fullName evidence="7">Uncharacterized protein</fullName>
    </submittedName>
</protein>
<comment type="similarity">
    <text evidence="2">Belongs to the TMEM144 family.</text>
</comment>
<feature type="transmembrane region" description="Helical" evidence="6">
    <location>
        <begin position="281"/>
        <end position="300"/>
    </location>
</feature>
<feature type="transmembrane region" description="Helical" evidence="6">
    <location>
        <begin position="418"/>
        <end position="434"/>
    </location>
</feature>
<dbReference type="Pfam" id="PF07857">
    <property type="entry name" value="TMEM144"/>
    <property type="match status" value="1"/>
</dbReference>
<dbReference type="Proteomes" id="UP001153069">
    <property type="component" value="Unassembled WGS sequence"/>
</dbReference>
<comment type="subcellular location">
    <subcellularLocation>
        <location evidence="1">Membrane</location>
        <topology evidence="1">Multi-pass membrane protein</topology>
    </subcellularLocation>
</comment>
<dbReference type="AlphaFoldDB" id="A0A9N8D6H1"/>
<organism evidence="7 8">
    <name type="scientific">Seminavis robusta</name>
    <dbReference type="NCBI Taxonomy" id="568900"/>
    <lineage>
        <taxon>Eukaryota</taxon>
        <taxon>Sar</taxon>
        <taxon>Stramenopiles</taxon>
        <taxon>Ochrophyta</taxon>
        <taxon>Bacillariophyta</taxon>
        <taxon>Bacillariophyceae</taxon>
        <taxon>Bacillariophycidae</taxon>
        <taxon>Naviculales</taxon>
        <taxon>Naviculaceae</taxon>
        <taxon>Seminavis</taxon>
    </lineage>
</organism>
<evidence type="ECO:0000256" key="5">
    <source>
        <dbReference type="ARBA" id="ARBA00023136"/>
    </source>
</evidence>
<evidence type="ECO:0000256" key="1">
    <source>
        <dbReference type="ARBA" id="ARBA00004141"/>
    </source>
</evidence>
<keyword evidence="4 6" id="KW-1133">Transmembrane helix</keyword>
<dbReference type="InterPro" id="IPR010651">
    <property type="entry name" value="Sugar_transport"/>
</dbReference>
<dbReference type="GO" id="GO:0015144">
    <property type="term" value="F:carbohydrate transmembrane transporter activity"/>
    <property type="evidence" value="ECO:0007669"/>
    <property type="project" value="InterPro"/>
</dbReference>
<dbReference type="GO" id="GO:0016020">
    <property type="term" value="C:membrane"/>
    <property type="evidence" value="ECO:0007669"/>
    <property type="project" value="UniProtKB-SubCell"/>
</dbReference>
<dbReference type="PANTHER" id="PTHR16119">
    <property type="entry name" value="TRANSMEMBRANE PROTEIN 144"/>
    <property type="match status" value="1"/>
</dbReference>
<reference evidence="7" key="1">
    <citation type="submission" date="2020-06" db="EMBL/GenBank/DDBJ databases">
        <authorList>
            <consortium name="Plant Systems Biology data submission"/>
        </authorList>
    </citation>
    <scope>NUCLEOTIDE SEQUENCE</scope>
    <source>
        <strain evidence="7">D6</strain>
    </source>
</reference>
<evidence type="ECO:0000256" key="4">
    <source>
        <dbReference type="ARBA" id="ARBA00022989"/>
    </source>
</evidence>
<evidence type="ECO:0000256" key="6">
    <source>
        <dbReference type="SAM" id="Phobius"/>
    </source>
</evidence>
<proteinExistence type="inferred from homology"/>
<feature type="transmembrane region" description="Helical" evidence="6">
    <location>
        <begin position="49"/>
        <end position="67"/>
    </location>
</feature>
<evidence type="ECO:0000313" key="8">
    <source>
        <dbReference type="Proteomes" id="UP001153069"/>
    </source>
</evidence>
<keyword evidence="5 6" id="KW-0472">Membrane</keyword>
<feature type="transmembrane region" description="Helical" evidence="6">
    <location>
        <begin position="385"/>
        <end position="406"/>
    </location>
</feature>
<keyword evidence="8" id="KW-1185">Reference proteome</keyword>
<evidence type="ECO:0000256" key="3">
    <source>
        <dbReference type="ARBA" id="ARBA00022692"/>
    </source>
</evidence>